<dbReference type="GO" id="GO:0004222">
    <property type="term" value="F:metalloendopeptidase activity"/>
    <property type="evidence" value="ECO:0007669"/>
    <property type="project" value="TreeGrafter"/>
</dbReference>
<dbReference type="PANTHER" id="PTHR21666:SF268">
    <property type="entry name" value="PEPTIDASE M23 DOMAIN-CONTAINING PROTEIN"/>
    <property type="match status" value="1"/>
</dbReference>
<dbReference type="Proteomes" id="UP000264006">
    <property type="component" value="Chromosome"/>
</dbReference>
<organism evidence="3 4">
    <name type="scientific">Euzebya pacifica</name>
    <dbReference type="NCBI Taxonomy" id="1608957"/>
    <lineage>
        <taxon>Bacteria</taxon>
        <taxon>Bacillati</taxon>
        <taxon>Actinomycetota</taxon>
        <taxon>Nitriliruptoria</taxon>
        <taxon>Euzebyales</taxon>
    </lineage>
</organism>
<evidence type="ECO:0000259" key="2">
    <source>
        <dbReference type="Pfam" id="PF01551"/>
    </source>
</evidence>
<dbReference type="Pfam" id="PF01551">
    <property type="entry name" value="Peptidase_M23"/>
    <property type="match status" value="1"/>
</dbReference>
<keyword evidence="4" id="KW-1185">Reference proteome</keyword>
<proteinExistence type="predicted"/>
<dbReference type="PANTHER" id="PTHR21666">
    <property type="entry name" value="PEPTIDASE-RELATED"/>
    <property type="match status" value="1"/>
</dbReference>
<dbReference type="InterPro" id="IPR050570">
    <property type="entry name" value="Cell_wall_metabolism_enzyme"/>
</dbReference>
<dbReference type="Gene3D" id="2.70.70.10">
    <property type="entry name" value="Glucose Permease (Domain IIA)"/>
    <property type="match status" value="1"/>
</dbReference>
<dbReference type="InterPro" id="IPR011055">
    <property type="entry name" value="Dup_hybrid_motif"/>
</dbReference>
<feature type="coiled-coil region" evidence="1">
    <location>
        <begin position="178"/>
        <end position="205"/>
    </location>
</feature>
<sequence length="362" mass="38053">MLLAQPSAAVQGTGSASVAEDTGVIEATRDLEDAQRTYDDTLDRLDELASGYEEALAHAERLEGELSGAETQVEEAEAAVRTAQARRADQIRQAYKQPGVDLLRTSGAFLLASDVGSALHASAVMTTVAAETAAQAVSLHAAAERVVDNVSSQQGIQAGTASAMQDLRNLTVVFDDALEEAAAAVSSAEEALAEAEEDAEQQQLVSTGYQASFGYVPPGILREVTLPGGTQVMTCPLGQPNGFIDSWGFPRSGGRRHQGADMFAAYGMPQFAVADGYIRRVFHNSLGGLSIDLVDNLGNRYYYAHLSAAYVTDYQTVTVGQLIGATGQSGNAAGTPPHLHWQFHPGDGGPINPFPLAAALCR</sequence>
<reference evidence="3 4" key="1">
    <citation type="submission" date="2018-09" db="EMBL/GenBank/DDBJ databases">
        <title>Complete genome sequence of Euzebya sp. DY32-46 isolated from seawater of Pacific Ocean.</title>
        <authorList>
            <person name="Xu L."/>
            <person name="Wu Y.-H."/>
            <person name="Xu X.-W."/>
        </authorList>
    </citation>
    <scope>NUCLEOTIDE SEQUENCE [LARGE SCALE GENOMIC DNA]</scope>
    <source>
        <strain evidence="3 4">DY32-46</strain>
    </source>
</reference>
<dbReference type="RefSeq" id="WP_164710938.1">
    <property type="nucleotide sequence ID" value="NZ_CP031165.1"/>
</dbReference>
<name>A0A346Y4P5_9ACTN</name>
<keyword evidence="1" id="KW-0175">Coiled coil</keyword>
<evidence type="ECO:0000313" key="3">
    <source>
        <dbReference type="EMBL" id="AXV09442.1"/>
    </source>
</evidence>
<dbReference type="CDD" id="cd12797">
    <property type="entry name" value="M23_peptidase"/>
    <property type="match status" value="1"/>
</dbReference>
<accession>A0A346Y4P5</accession>
<dbReference type="InterPro" id="IPR016047">
    <property type="entry name" value="M23ase_b-sheet_dom"/>
</dbReference>
<dbReference type="SUPFAM" id="SSF51261">
    <property type="entry name" value="Duplicated hybrid motif"/>
    <property type="match status" value="1"/>
</dbReference>
<dbReference type="KEGG" id="euz:DVS28_a4781"/>
<feature type="domain" description="M23ase beta-sheet core" evidence="2">
    <location>
        <begin position="256"/>
        <end position="353"/>
    </location>
</feature>
<feature type="coiled-coil region" evidence="1">
    <location>
        <begin position="24"/>
        <end position="93"/>
    </location>
</feature>
<protein>
    <submittedName>
        <fullName evidence="3">Peptidase</fullName>
    </submittedName>
</protein>
<evidence type="ECO:0000256" key="1">
    <source>
        <dbReference type="SAM" id="Coils"/>
    </source>
</evidence>
<gene>
    <name evidence="3" type="ORF">DVS28_a4781</name>
</gene>
<evidence type="ECO:0000313" key="4">
    <source>
        <dbReference type="Proteomes" id="UP000264006"/>
    </source>
</evidence>
<dbReference type="EMBL" id="CP031165">
    <property type="protein sequence ID" value="AXV09442.1"/>
    <property type="molecule type" value="Genomic_DNA"/>
</dbReference>
<dbReference type="AlphaFoldDB" id="A0A346Y4P5"/>